<dbReference type="EMBL" id="REGN01009583">
    <property type="protein sequence ID" value="RNA00855.1"/>
    <property type="molecule type" value="Genomic_DNA"/>
</dbReference>
<dbReference type="SUPFAM" id="SSF48208">
    <property type="entry name" value="Six-hairpin glycosidases"/>
    <property type="match status" value="1"/>
</dbReference>
<evidence type="ECO:0000256" key="5">
    <source>
        <dbReference type="ARBA" id="ARBA00030473"/>
    </source>
</evidence>
<gene>
    <name evidence="7" type="ORF">BpHYR1_003093</name>
</gene>
<keyword evidence="8" id="KW-1185">Reference proteome</keyword>
<comment type="similarity">
    <text evidence="2">Belongs to the glycosyl hydrolase 37 family.</text>
</comment>
<dbReference type="InterPro" id="IPR008928">
    <property type="entry name" value="6-hairpin_glycosidase_sf"/>
</dbReference>
<evidence type="ECO:0000313" key="8">
    <source>
        <dbReference type="Proteomes" id="UP000276133"/>
    </source>
</evidence>
<evidence type="ECO:0000256" key="6">
    <source>
        <dbReference type="ARBA" id="ARBA00031637"/>
    </source>
</evidence>
<proteinExistence type="inferred from homology"/>
<sequence length="77" mass="8823">IRSNRVSQGLNIAQRFVNTVYCGWKKTSNFYEKYNANEQGKFGYGGEYVVQEGFGWTNGVVIVLMNRFGHSLKTFCN</sequence>
<comment type="catalytic activity">
    <reaction evidence="1">
        <text>alpha,alpha-trehalose + H2O = alpha-D-glucose + beta-D-glucose</text>
        <dbReference type="Rhea" id="RHEA:32675"/>
        <dbReference type="ChEBI" id="CHEBI:15377"/>
        <dbReference type="ChEBI" id="CHEBI:15903"/>
        <dbReference type="ChEBI" id="CHEBI:16551"/>
        <dbReference type="ChEBI" id="CHEBI:17925"/>
        <dbReference type="EC" id="3.2.1.28"/>
    </reaction>
</comment>
<dbReference type="GO" id="GO:0004555">
    <property type="term" value="F:alpha,alpha-trehalase activity"/>
    <property type="evidence" value="ECO:0007669"/>
    <property type="project" value="UniProtKB-EC"/>
</dbReference>
<name>A0A3M7PQ29_BRAPC</name>
<keyword evidence="7" id="KW-0378">Hydrolase</keyword>
<dbReference type="GO" id="GO:0005993">
    <property type="term" value="P:trehalose catabolic process"/>
    <property type="evidence" value="ECO:0007669"/>
    <property type="project" value="TreeGrafter"/>
</dbReference>
<feature type="non-terminal residue" evidence="7">
    <location>
        <position position="1"/>
    </location>
</feature>
<keyword evidence="7" id="KW-0326">Glycosidase</keyword>
<accession>A0A3M7PQ29</accession>
<evidence type="ECO:0000256" key="4">
    <source>
        <dbReference type="ARBA" id="ARBA00019905"/>
    </source>
</evidence>
<comment type="caution">
    <text evidence="7">The sequence shown here is derived from an EMBL/GenBank/DDBJ whole genome shotgun (WGS) entry which is preliminary data.</text>
</comment>
<evidence type="ECO:0000256" key="2">
    <source>
        <dbReference type="ARBA" id="ARBA00005615"/>
    </source>
</evidence>
<dbReference type="PANTHER" id="PTHR23403">
    <property type="entry name" value="TREHALASE"/>
    <property type="match status" value="1"/>
</dbReference>
<evidence type="ECO:0000256" key="1">
    <source>
        <dbReference type="ARBA" id="ARBA00001576"/>
    </source>
</evidence>
<dbReference type="InterPro" id="IPR012341">
    <property type="entry name" value="6hp_glycosidase-like_sf"/>
</dbReference>
<dbReference type="Pfam" id="PF01204">
    <property type="entry name" value="Trehalase"/>
    <property type="match status" value="1"/>
</dbReference>
<reference evidence="7 8" key="1">
    <citation type="journal article" date="2018" name="Sci. Rep.">
        <title>Genomic signatures of local adaptation to the degree of environmental predictability in rotifers.</title>
        <authorList>
            <person name="Franch-Gras L."/>
            <person name="Hahn C."/>
            <person name="Garcia-Roger E.M."/>
            <person name="Carmona M.J."/>
            <person name="Serra M."/>
            <person name="Gomez A."/>
        </authorList>
    </citation>
    <scope>NUCLEOTIDE SEQUENCE [LARGE SCALE GENOMIC DNA]</scope>
    <source>
        <strain evidence="7">HYR1</strain>
    </source>
</reference>
<evidence type="ECO:0000313" key="7">
    <source>
        <dbReference type="EMBL" id="RNA00855.1"/>
    </source>
</evidence>
<dbReference type="OrthoDB" id="3542292at2759"/>
<dbReference type="InterPro" id="IPR001661">
    <property type="entry name" value="Glyco_hydro_37"/>
</dbReference>
<organism evidence="7 8">
    <name type="scientific">Brachionus plicatilis</name>
    <name type="common">Marine rotifer</name>
    <name type="synonym">Brachionus muelleri</name>
    <dbReference type="NCBI Taxonomy" id="10195"/>
    <lineage>
        <taxon>Eukaryota</taxon>
        <taxon>Metazoa</taxon>
        <taxon>Spiralia</taxon>
        <taxon>Gnathifera</taxon>
        <taxon>Rotifera</taxon>
        <taxon>Eurotatoria</taxon>
        <taxon>Monogononta</taxon>
        <taxon>Pseudotrocha</taxon>
        <taxon>Ploima</taxon>
        <taxon>Brachionidae</taxon>
        <taxon>Brachionus</taxon>
    </lineage>
</organism>
<dbReference type="PANTHER" id="PTHR23403:SF1">
    <property type="entry name" value="TREHALASE"/>
    <property type="match status" value="1"/>
</dbReference>
<dbReference type="AlphaFoldDB" id="A0A3M7PQ29"/>
<dbReference type="EC" id="3.2.1.28" evidence="3"/>
<dbReference type="Proteomes" id="UP000276133">
    <property type="component" value="Unassembled WGS sequence"/>
</dbReference>
<dbReference type="Gene3D" id="1.50.10.10">
    <property type="match status" value="1"/>
</dbReference>
<evidence type="ECO:0000256" key="3">
    <source>
        <dbReference type="ARBA" id="ARBA00012757"/>
    </source>
</evidence>
<protein>
    <recommendedName>
        <fullName evidence="4">Trehalase</fullName>
        <ecNumber evidence="3">3.2.1.28</ecNumber>
    </recommendedName>
    <alternativeName>
        <fullName evidence="5">Alpha,alpha-trehalase</fullName>
    </alternativeName>
    <alternativeName>
        <fullName evidence="6">Alpha,alpha-trehalose glucohydrolase</fullName>
    </alternativeName>
</protein>
<dbReference type="STRING" id="10195.A0A3M7PQ29"/>